<evidence type="ECO:0000256" key="3">
    <source>
        <dbReference type="ARBA" id="ARBA00023134"/>
    </source>
</evidence>
<dbReference type="GO" id="GO:0005834">
    <property type="term" value="C:heterotrimeric G-protein complex"/>
    <property type="evidence" value="ECO:0007669"/>
    <property type="project" value="TreeGrafter"/>
</dbReference>
<evidence type="ECO:0000256" key="1">
    <source>
        <dbReference type="ARBA" id="ARBA00022723"/>
    </source>
</evidence>
<dbReference type="Pfam" id="PF00503">
    <property type="entry name" value="G-alpha"/>
    <property type="match status" value="2"/>
</dbReference>
<keyword evidence="6" id="KW-0460">Magnesium</keyword>
<comment type="caution">
    <text evidence="8">The sequence shown here is derived from an EMBL/GenBank/DDBJ whole genome shotgun (WGS) entry which is preliminary data.</text>
</comment>
<dbReference type="GO" id="GO:0046872">
    <property type="term" value="F:metal ion binding"/>
    <property type="evidence" value="ECO:0007669"/>
    <property type="project" value="UniProtKB-KW"/>
</dbReference>
<evidence type="ECO:0000313" key="8">
    <source>
        <dbReference type="EMBL" id="POV94983.1"/>
    </source>
</evidence>
<dbReference type="SUPFAM" id="SSF47895">
    <property type="entry name" value="Transducin (alpha subunit), insertion domain"/>
    <property type="match status" value="1"/>
</dbReference>
<evidence type="ECO:0000256" key="6">
    <source>
        <dbReference type="PIRSR" id="PIRSR601019-2"/>
    </source>
</evidence>
<dbReference type="AlphaFoldDB" id="A0A2S4UCE2"/>
<feature type="binding site" evidence="5">
    <location>
        <begin position="45"/>
        <end position="50"/>
    </location>
    <ligand>
        <name>GTP</name>
        <dbReference type="ChEBI" id="CHEBI:37565"/>
    </ligand>
</feature>
<reference evidence="8 9" key="1">
    <citation type="submission" date="2017-12" db="EMBL/GenBank/DDBJ databases">
        <title>Gene loss provides genomic basis for host adaptation in cereal stripe rust fungi.</title>
        <authorList>
            <person name="Xia C."/>
        </authorList>
    </citation>
    <scope>NUCLEOTIDE SEQUENCE [LARGE SCALE GENOMIC DNA]</scope>
    <source>
        <strain evidence="8 9">93TX-2</strain>
    </source>
</reference>
<dbReference type="EMBL" id="PKSM01000446">
    <property type="protein sequence ID" value="POV94983.1"/>
    <property type="molecule type" value="Genomic_DNA"/>
</dbReference>
<dbReference type="GO" id="GO:0000750">
    <property type="term" value="P:pheromone-dependent signal transduction involved in conjugation with cellular fusion"/>
    <property type="evidence" value="ECO:0007669"/>
    <property type="project" value="TreeGrafter"/>
</dbReference>
<keyword evidence="3 5" id="KW-0342">GTP-binding</keyword>
<evidence type="ECO:0000256" key="5">
    <source>
        <dbReference type="PIRSR" id="PIRSR601019-1"/>
    </source>
</evidence>
<reference evidence="9" key="2">
    <citation type="journal article" date="2018" name="BMC Genomics">
        <title>Genomic insights into host adaptation between the wheat stripe rust pathogen (Puccinia striiformis f. sp. tritici) and the barley stripe rust pathogen (Puccinia striiformis f. sp. hordei).</title>
        <authorList>
            <person name="Xia C."/>
            <person name="Wang M."/>
            <person name="Yin C."/>
            <person name="Cornejo O.E."/>
            <person name="Hulbert S.H."/>
            <person name="Chen X."/>
        </authorList>
    </citation>
    <scope>NUCLEOTIDE SEQUENCE [LARGE SCALE GENOMIC DNA]</scope>
    <source>
        <strain evidence="9">93TX-2</strain>
    </source>
</reference>
<dbReference type="Proteomes" id="UP000238274">
    <property type="component" value="Unassembled WGS sequence"/>
</dbReference>
<dbReference type="Gene3D" id="3.40.50.300">
    <property type="entry name" value="P-loop containing nucleotide triphosphate hydrolases"/>
    <property type="match status" value="2"/>
</dbReference>
<keyword evidence="1 6" id="KW-0479">Metal-binding</keyword>
<dbReference type="PANTHER" id="PTHR10218">
    <property type="entry name" value="GTP-BINDING PROTEIN ALPHA SUBUNIT"/>
    <property type="match status" value="1"/>
</dbReference>
<accession>A0A2S4UCE2</accession>
<name>A0A2S4UCE2_9BASI</name>
<dbReference type="GO" id="GO:0005737">
    <property type="term" value="C:cytoplasm"/>
    <property type="evidence" value="ECO:0007669"/>
    <property type="project" value="TreeGrafter"/>
</dbReference>
<dbReference type="PRINTS" id="PR00318">
    <property type="entry name" value="GPROTEINA"/>
</dbReference>
<dbReference type="InterPro" id="IPR011025">
    <property type="entry name" value="GproteinA_insert"/>
</dbReference>
<gene>
    <name evidence="8" type="ORF">PSHT_15907</name>
</gene>
<organism evidence="8 9">
    <name type="scientific">Puccinia striiformis</name>
    <dbReference type="NCBI Taxonomy" id="27350"/>
    <lineage>
        <taxon>Eukaryota</taxon>
        <taxon>Fungi</taxon>
        <taxon>Dikarya</taxon>
        <taxon>Basidiomycota</taxon>
        <taxon>Pucciniomycotina</taxon>
        <taxon>Pucciniomycetes</taxon>
        <taxon>Pucciniales</taxon>
        <taxon>Pucciniaceae</taxon>
        <taxon>Puccinia</taxon>
    </lineage>
</organism>
<evidence type="ECO:0000313" key="9">
    <source>
        <dbReference type="Proteomes" id="UP000238274"/>
    </source>
</evidence>
<keyword evidence="4" id="KW-0807">Transducer</keyword>
<dbReference type="OrthoDB" id="5817230at2759"/>
<evidence type="ECO:0000256" key="4">
    <source>
        <dbReference type="ARBA" id="ARBA00023224"/>
    </source>
</evidence>
<feature type="binding site" evidence="6">
    <location>
        <position position="49"/>
    </location>
    <ligand>
        <name>Mg(2+)</name>
        <dbReference type="ChEBI" id="CHEBI:18420"/>
    </ligand>
</feature>
<dbReference type="SMART" id="SM00275">
    <property type="entry name" value="G_alpha"/>
    <property type="match status" value="1"/>
</dbReference>
<keyword evidence="9" id="KW-1185">Reference proteome</keyword>
<dbReference type="PROSITE" id="PS51882">
    <property type="entry name" value="G_ALPHA"/>
    <property type="match status" value="1"/>
</dbReference>
<dbReference type="VEuPathDB" id="FungiDB:PSTT_13662"/>
<dbReference type="GO" id="GO:0031683">
    <property type="term" value="F:G-protein beta/gamma-subunit complex binding"/>
    <property type="evidence" value="ECO:0007669"/>
    <property type="project" value="InterPro"/>
</dbReference>
<feature type="region of interest" description="Disordered" evidence="7">
    <location>
        <begin position="1"/>
        <end position="21"/>
    </location>
</feature>
<sequence length="358" mass="40157">MGCGPSKPAEDRDASHRSAAIDAQLRKDRSNARKEIKILLLGAGESGKSTLVKQMKCLWDQPYTQSERESYREVIFANTITSIQVVLDALPALQHITIPAEHGDAERIDLLLTLPPDSHDTPCLDPKVADAICQLWSRPASNRLSHSAISINSTIRPHIISTTSSGSHNLGTFLPSKTLFDLESNPPVSREQIQRGPADMETTQSLTYFLTLLVLRRIHCFENVNVLIFFVAINEYDQVLYEDECVNRMAEAATLFDSICNSQWFRQTQMILFFNKIDLFKAKLLTSPLSSRFLITTVTTHTNPQPIHPPEFLATVSRSEQGYHHPFHMCNRFQQISVVLAGVQESILRKNLAAAGYV</sequence>
<keyword evidence="2 5" id="KW-0547">Nucleotide-binding</keyword>
<dbReference type="GO" id="GO:0005525">
    <property type="term" value="F:GTP binding"/>
    <property type="evidence" value="ECO:0007669"/>
    <property type="project" value="UniProtKB-KW"/>
</dbReference>
<dbReference type="VEuPathDB" id="FungiDB:PSHT_15907"/>
<reference evidence="9" key="3">
    <citation type="journal article" date="2018" name="Mol. Plant Microbe Interact.">
        <title>Genome sequence resources for the wheat stripe rust pathogen (Puccinia striiformis f. sp. tritici) and the barley stripe rust pathogen (Puccinia striiformis f. sp. hordei).</title>
        <authorList>
            <person name="Xia C."/>
            <person name="Wang M."/>
            <person name="Yin C."/>
            <person name="Cornejo O.E."/>
            <person name="Hulbert S.H."/>
            <person name="Chen X."/>
        </authorList>
    </citation>
    <scope>NUCLEOTIDE SEQUENCE [LARGE SCALE GENOMIC DNA]</scope>
    <source>
        <strain evidence="9">93TX-2</strain>
    </source>
</reference>
<dbReference type="GO" id="GO:0001664">
    <property type="term" value="F:G protein-coupled receptor binding"/>
    <property type="evidence" value="ECO:0007669"/>
    <property type="project" value="TreeGrafter"/>
</dbReference>
<proteinExistence type="predicted"/>
<evidence type="ECO:0000256" key="7">
    <source>
        <dbReference type="SAM" id="MobiDB-lite"/>
    </source>
</evidence>
<feature type="binding site" evidence="5">
    <location>
        <begin position="275"/>
        <end position="278"/>
    </location>
    <ligand>
        <name>GTP</name>
        <dbReference type="ChEBI" id="CHEBI:37565"/>
    </ligand>
</feature>
<dbReference type="InterPro" id="IPR001019">
    <property type="entry name" value="Gprotein_alpha_su"/>
</dbReference>
<dbReference type="GO" id="GO:0007186">
    <property type="term" value="P:G protein-coupled receptor signaling pathway"/>
    <property type="evidence" value="ECO:0007669"/>
    <property type="project" value="InterPro"/>
</dbReference>
<dbReference type="PANTHER" id="PTHR10218:SF302">
    <property type="entry name" value="GUANINE NUCLEOTIDE-BINDING PROTEIN ALPHA-5 SUBUNIT"/>
    <property type="match status" value="1"/>
</dbReference>
<dbReference type="SUPFAM" id="SSF52540">
    <property type="entry name" value="P-loop containing nucleoside triphosphate hydrolases"/>
    <property type="match status" value="1"/>
</dbReference>
<dbReference type="FunFam" id="3.40.50.300:FF:000720">
    <property type="entry name" value="Guanine nucleotide-binding protein G(k) subunit alpha"/>
    <property type="match status" value="1"/>
</dbReference>
<dbReference type="GO" id="GO:0003924">
    <property type="term" value="F:GTPase activity"/>
    <property type="evidence" value="ECO:0007669"/>
    <property type="project" value="InterPro"/>
</dbReference>
<dbReference type="InterPro" id="IPR027417">
    <property type="entry name" value="P-loop_NTPase"/>
</dbReference>
<protein>
    <submittedName>
        <fullName evidence="8">Uncharacterized protein</fullName>
    </submittedName>
</protein>
<evidence type="ECO:0000256" key="2">
    <source>
        <dbReference type="ARBA" id="ARBA00022741"/>
    </source>
</evidence>